<organism evidence="2 3">
    <name type="scientific">Pseudonocardia charpentierae</name>
    <dbReference type="NCBI Taxonomy" id="3075545"/>
    <lineage>
        <taxon>Bacteria</taxon>
        <taxon>Bacillati</taxon>
        <taxon>Actinomycetota</taxon>
        <taxon>Actinomycetes</taxon>
        <taxon>Pseudonocardiales</taxon>
        <taxon>Pseudonocardiaceae</taxon>
        <taxon>Pseudonocardia</taxon>
    </lineage>
</organism>
<comment type="caution">
    <text evidence="2">The sequence shown here is derived from an EMBL/GenBank/DDBJ whole genome shotgun (WGS) entry which is preliminary data.</text>
</comment>
<evidence type="ECO:0000259" key="1">
    <source>
        <dbReference type="PROSITE" id="PS51186"/>
    </source>
</evidence>
<name>A0ABU2NCX1_9PSEU</name>
<proteinExistence type="predicted"/>
<dbReference type="PROSITE" id="PS51186">
    <property type="entry name" value="GNAT"/>
    <property type="match status" value="1"/>
</dbReference>
<dbReference type="SUPFAM" id="SSF55729">
    <property type="entry name" value="Acyl-CoA N-acyltransferases (Nat)"/>
    <property type="match status" value="1"/>
</dbReference>
<dbReference type="InterPro" id="IPR056934">
    <property type="entry name" value="SH3_Rv0428c"/>
</dbReference>
<dbReference type="InterPro" id="IPR016181">
    <property type="entry name" value="Acyl_CoA_acyltransferase"/>
</dbReference>
<gene>
    <name evidence="2" type="ORF">RM445_19950</name>
</gene>
<dbReference type="InterPro" id="IPR000182">
    <property type="entry name" value="GNAT_dom"/>
</dbReference>
<dbReference type="EMBL" id="JAVREJ010000014">
    <property type="protein sequence ID" value="MDT0351802.1"/>
    <property type="molecule type" value="Genomic_DNA"/>
</dbReference>
<feature type="domain" description="N-acetyltransferase" evidence="1">
    <location>
        <begin position="170"/>
        <end position="316"/>
    </location>
</feature>
<dbReference type="InterPro" id="IPR056935">
    <property type="entry name" value="Rv0428c-like_C"/>
</dbReference>
<dbReference type="Proteomes" id="UP001183202">
    <property type="component" value="Unassembled WGS sequence"/>
</dbReference>
<protein>
    <submittedName>
        <fullName evidence="2">GNAT family N-acetyltransferase</fullName>
        <ecNumber evidence="2">2.3.1.-</ecNumber>
    </submittedName>
</protein>
<sequence>MERLEDLVGRRVALRHRLGSGLLTDAVGELTVDGASLVVQTRRGPVRVARPDVVAARAIPPAVPRRPSWAAVAHLENLCADAWPARVDEPLGAWRLRAAGGFTGRANSALAVGDPGTPVPAALEAVRTFADGHGVPPRVHVPVGSPWDRAVAAAGWVLDAGHEAGAEVAVLVADLDRLAAHHPAVALAERPDDAWWALALGREPTPDERWVLDPGSHAAPDRTVRTVFGLVRGAGAIRAAVVGDHLHLSRLAVRPEDRRAGTGTALTAAAAAWGREQGARWAVLQVALHNTVARAFYDALGAAEHHRYRYLVPGNR</sequence>
<dbReference type="Pfam" id="PF24551">
    <property type="entry name" value="SH3_Rv0428c"/>
    <property type="match status" value="1"/>
</dbReference>
<dbReference type="Pfam" id="PF24553">
    <property type="entry name" value="Rv0428c_C"/>
    <property type="match status" value="1"/>
</dbReference>
<dbReference type="Gene3D" id="3.40.630.30">
    <property type="match status" value="1"/>
</dbReference>
<dbReference type="EC" id="2.3.1.-" evidence="2"/>
<dbReference type="RefSeq" id="WP_311558250.1">
    <property type="nucleotide sequence ID" value="NZ_JAVREJ010000014.1"/>
</dbReference>
<keyword evidence="3" id="KW-1185">Reference proteome</keyword>
<keyword evidence="2" id="KW-0808">Transferase</keyword>
<reference evidence="3" key="1">
    <citation type="submission" date="2023-07" db="EMBL/GenBank/DDBJ databases">
        <title>30 novel species of actinomycetes from the DSMZ collection.</title>
        <authorList>
            <person name="Nouioui I."/>
        </authorList>
    </citation>
    <scope>NUCLEOTIDE SEQUENCE [LARGE SCALE GENOMIC DNA]</scope>
    <source>
        <strain evidence="3">DSM 45834</strain>
    </source>
</reference>
<evidence type="ECO:0000313" key="2">
    <source>
        <dbReference type="EMBL" id="MDT0351802.1"/>
    </source>
</evidence>
<evidence type="ECO:0000313" key="3">
    <source>
        <dbReference type="Proteomes" id="UP001183202"/>
    </source>
</evidence>
<keyword evidence="2" id="KW-0012">Acyltransferase</keyword>
<accession>A0ABU2NCX1</accession>
<dbReference type="GO" id="GO:0016746">
    <property type="term" value="F:acyltransferase activity"/>
    <property type="evidence" value="ECO:0007669"/>
    <property type="project" value="UniProtKB-KW"/>
</dbReference>